<dbReference type="OrthoDB" id="3140657at2759"/>
<dbReference type="EMBL" id="JAPQKH010000003">
    <property type="protein sequence ID" value="KAJ5106975.1"/>
    <property type="molecule type" value="Genomic_DNA"/>
</dbReference>
<accession>A0A9W9FV16</accession>
<sequence length="463" mass="54284">MSRIAKGKDRTAERKLQRLSIEYPNSPAHTYRATDFDRGMMMEMFDCVVEDAIHLTALKELVIHIRPPQHLVREADSLKWDEMVEHFQAISKNVFTLLEALPNLDSFSIKNLPPWESLLPGRDVHEDDDPPREYEWRRLPLPPTPRREDLGDDWSAPRHRDRYSKKVLKRHSLKKLSLTFITRWLYPINLRDEVIHDCTGPTVSHWIKPVEHSLEELSISFHGYNYDFAEPIYQYDPELPFMPNLKRLELRQIIFTSDKVFKWIISHGKTLESLVLDDCSIMYSRQIPDHKVVEEPDKAILFIDAKEDGKAVEVPVEITYMRWAHWLDRFKVELPHLRVFKIGSSRIRTDADSHPACGEEKTKPTLNHYPEFLFGLFPDRYLAAEIKHVIITPKGRHEGDFTTLVSRDQTIPYEYWIDAKDDEEDHKALCSLVYKLKLDVPETTGSAHCGYVKDFMGRVTSKW</sequence>
<feature type="region of interest" description="Disordered" evidence="1">
    <location>
        <begin position="120"/>
        <end position="140"/>
    </location>
</feature>
<evidence type="ECO:0000256" key="1">
    <source>
        <dbReference type="SAM" id="MobiDB-lite"/>
    </source>
</evidence>
<gene>
    <name evidence="2" type="ORF">N7456_003650</name>
</gene>
<dbReference type="SUPFAM" id="SSF52047">
    <property type="entry name" value="RNI-like"/>
    <property type="match status" value="1"/>
</dbReference>
<name>A0A9W9FV16_9EURO</name>
<reference evidence="2" key="2">
    <citation type="journal article" date="2023" name="IMA Fungus">
        <title>Comparative genomic study of the Penicillium genus elucidates a diverse pangenome and 15 lateral gene transfer events.</title>
        <authorList>
            <person name="Petersen C."/>
            <person name="Sorensen T."/>
            <person name="Nielsen M.R."/>
            <person name="Sondergaard T.E."/>
            <person name="Sorensen J.L."/>
            <person name="Fitzpatrick D.A."/>
            <person name="Frisvad J.C."/>
            <person name="Nielsen K.L."/>
        </authorList>
    </citation>
    <scope>NUCLEOTIDE SEQUENCE</scope>
    <source>
        <strain evidence="2">IBT 30069</strain>
    </source>
</reference>
<dbReference type="Proteomes" id="UP001149165">
    <property type="component" value="Unassembled WGS sequence"/>
</dbReference>
<protein>
    <submittedName>
        <fullName evidence="2">Uncharacterized protein</fullName>
    </submittedName>
</protein>
<organism evidence="2 3">
    <name type="scientific">Penicillium angulare</name>
    <dbReference type="NCBI Taxonomy" id="116970"/>
    <lineage>
        <taxon>Eukaryota</taxon>
        <taxon>Fungi</taxon>
        <taxon>Dikarya</taxon>
        <taxon>Ascomycota</taxon>
        <taxon>Pezizomycotina</taxon>
        <taxon>Eurotiomycetes</taxon>
        <taxon>Eurotiomycetidae</taxon>
        <taxon>Eurotiales</taxon>
        <taxon>Aspergillaceae</taxon>
        <taxon>Penicillium</taxon>
    </lineage>
</organism>
<dbReference type="AlphaFoldDB" id="A0A9W9FV16"/>
<evidence type="ECO:0000313" key="2">
    <source>
        <dbReference type="EMBL" id="KAJ5106975.1"/>
    </source>
</evidence>
<reference evidence="2" key="1">
    <citation type="submission" date="2022-11" db="EMBL/GenBank/DDBJ databases">
        <authorList>
            <person name="Petersen C."/>
        </authorList>
    </citation>
    <scope>NUCLEOTIDE SEQUENCE</scope>
    <source>
        <strain evidence="2">IBT 30069</strain>
    </source>
</reference>
<evidence type="ECO:0000313" key="3">
    <source>
        <dbReference type="Proteomes" id="UP001149165"/>
    </source>
</evidence>
<keyword evidence="3" id="KW-1185">Reference proteome</keyword>
<dbReference type="PANTHER" id="PTHR42057:SF2">
    <property type="entry name" value="F-BOX DOMAIN PROTEIN (AFU_ORTHOLOGUE AFUA_4G00200)-RELATED"/>
    <property type="match status" value="1"/>
</dbReference>
<comment type="caution">
    <text evidence="2">The sequence shown here is derived from an EMBL/GenBank/DDBJ whole genome shotgun (WGS) entry which is preliminary data.</text>
</comment>
<proteinExistence type="predicted"/>
<dbReference type="PANTHER" id="PTHR42057">
    <property type="entry name" value="F-BOX DOMAIN PROTEIN (AFU_ORTHOLOGUE AFUA_4G00200)"/>
    <property type="match status" value="1"/>
</dbReference>